<sequence>MVLNLERRPTPEKTERRKGRRKRGRQTSRVKETLTGCLWQAPQLGAVPPAHTCALIGNRTDHSFIFSHMWNFTRGGPYQHLTSILVCNHFEFPLRRTPLQNLYVLVTILIKFLSSMTFSMHLLPDFHYQMEVYGCKIKEEVKAT</sequence>
<dbReference type="AlphaFoldDB" id="A0A834APG1"/>
<dbReference type="Proteomes" id="UP000664940">
    <property type="component" value="Unassembled WGS sequence"/>
</dbReference>
<name>A0A834APG1_9CHIR</name>
<feature type="transmembrane region" description="Helical" evidence="2">
    <location>
        <begin position="102"/>
        <end position="123"/>
    </location>
</feature>
<organism evidence="3 4">
    <name type="scientific">Phyllostomus discolor</name>
    <name type="common">pale spear-nosed bat</name>
    <dbReference type="NCBI Taxonomy" id="89673"/>
    <lineage>
        <taxon>Eukaryota</taxon>
        <taxon>Metazoa</taxon>
        <taxon>Chordata</taxon>
        <taxon>Craniata</taxon>
        <taxon>Vertebrata</taxon>
        <taxon>Euteleostomi</taxon>
        <taxon>Mammalia</taxon>
        <taxon>Eutheria</taxon>
        <taxon>Laurasiatheria</taxon>
        <taxon>Chiroptera</taxon>
        <taxon>Yangochiroptera</taxon>
        <taxon>Phyllostomidae</taxon>
        <taxon>Phyllostominae</taxon>
        <taxon>Phyllostomus</taxon>
    </lineage>
</organism>
<evidence type="ECO:0000256" key="1">
    <source>
        <dbReference type="SAM" id="MobiDB-lite"/>
    </source>
</evidence>
<feature type="compositionally biased region" description="Basic residues" evidence="1">
    <location>
        <begin position="16"/>
        <end position="28"/>
    </location>
</feature>
<keyword evidence="2" id="KW-1133">Transmembrane helix</keyword>
<proteinExistence type="predicted"/>
<evidence type="ECO:0000313" key="4">
    <source>
        <dbReference type="Proteomes" id="UP000664940"/>
    </source>
</evidence>
<evidence type="ECO:0000256" key="2">
    <source>
        <dbReference type="SAM" id="Phobius"/>
    </source>
</evidence>
<comment type="caution">
    <text evidence="3">The sequence shown here is derived from an EMBL/GenBank/DDBJ whole genome shotgun (WGS) entry which is preliminary data.</text>
</comment>
<gene>
    <name evidence="3" type="ORF">HJG60_010516</name>
</gene>
<keyword evidence="2" id="KW-0472">Membrane</keyword>
<protein>
    <submittedName>
        <fullName evidence="3">Uncharacterized protein</fullName>
    </submittedName>
</protein>
<keyword evidence="2" id="KW-0812">Transmembrane</keyword>
<reference evidence="3 4" key="1">
    <citation type="journal article" date="2020" name="Nature">
        <title>Six reference-quality genomes reveal evolution of bat adaptations.</title>
        <authorList>
            <person name="Jebb D."/>
            <person name="Huang Z."/>
            <person name="Pippel M."/>
            <person name="Hughes G.M."/>
            <person name="Lavrichenko K."/>
            <person name="Devanna P."/>
            <person name="Winkler S."/>
            <person name="Jermiin L.S."/>
            <person name="Skirmuntt E.C."/>
            <person name="Katzourakis A."/>
            <person name="Burkitt-Gray L."/>
            <person name="Ray D.A."/>
            <person name="Sullivan K.A.M."/>
            <person name="Roscito J.G."/>
            <person name="Kirilenko B.M."/>
            <person name="Davalos L.M."/>
            <person name="Corthals A.P."/>
            <person name="Power M.L."/>
            <person name="Jones G."/>
            <person name="Ransome R.D."/>
            <person name="Dechmann D.K.N."/>
            <person name="Locatelli A.G."/>
            <person name="Puechmaille S.J."/>
            <person name="Fedrigo O."/>
            <person name="Jarvis E.D."/>
            <person name="Hiller M."/>
            <person name="Vernes S.C."/>
            <person name="Myers E.W."/>
            <person name="Teeling E.C."/>
        </authorList>
    </citation>
    <scope>NUCLEOTIDE SEQUENCE [LARGE SCALE GENOMIC DNA]</scope>
    <source>
        <strain evidence="3">Bat1K_MPI-CBG_1</strain>
    </source>
</reference>
<accession>A0A834APG1</accession>
<dbReference type="EMBL" id="JABVXQ010000004">
    <property type="protein sequence ID" value="KAF6114539.1"/>
    <property type="molecule type" value="Genomic_DNA"/>
</dbReference>
<feature type="region of interest" description="Disordered" evidence="1">
    <location>
        <begin position="1"/>
        <end position="29"/>
    </location>
</feature>
<evidence type="ECO:0000313" key="3">
    <source>
        <dbReference type="EMBL" id="KAF6114539.1"/>
    </source>
</evidence>
<feature type="compositionally biased region" description="Basic and acidic residues" evidence="1">
    <location>
        <begin position="1"/>
        <end position="15"/>
    </location>
</feature>